<keyword evidence="1" id="KW-0560">Oxidoreductase</keyword>
<dbReference type="EMBL" id="CADCTG010000236">
    <property type="protein sequence ID" value="CAA9270706.1"/>
    <property type="molecule type" value="Genomic_DNA"/>
</dbReference>
<gene>
    <name evidence="1" type="ORF">AVDCRST_MAG08-3168</name>
</gene>
<protein>
    <submittedName>
        <fullName evidence="1">Cytochrome c oxidase polypeptide I</fullName>
        <ecNumber evidence="1">1.9.3.1</ecNumber>
    </submittedName>
</protein>
<organism evidence="1">
    <name type="scientific">uncultured Acetobacteraceae bacterium</name>
    <dbReference type="NCBI Taxonomy" id="169975"/>
    <lineage>
        <taxon>Bacteria</taxon>
        <taxon>Pseudomonadati</taxon>
        <taxon>Pseudomonadota</taxon>
        <taxon>Alphaproteobacteria</taxon>
        <taxon>Acetobacterales</taxon>
        <taxon>Acetobacteraceae</taxon>
        <taxon>environmental samples</taxon>
    </lineage>
</organism>
<accession>A0A6J4J4R7</accession>
<evidence type="ECO:0000313" key="1">
    <source>
        <dbReference type="EMBL" id="CAA9270706.1"/>
    </source>
</evidence>
<dbReference type="GO" id="GO:0016491">
    <property type="term" value="F:oxidoreductase activity"/>
    <property type="evidence" value="ECO:0007669"/>
    <property type="project" value="UniProtKB-KW"/>
</dbReference>
<feature type="non-terminal residue" evidence="1">
    <location>
        <position position="202"/>
    </location>
</feature>
<dbReference type="AlphaFoldDB" id="A0A6J4J4R7"/>
<dbReference type="EC" id="1.9.3.1" evidence="1"/>
<feature type="non-terminal residue" evidence="1">
    <location>
        <position position="1"/>
    </location>
</feature>
<name>A0A6J4J4R7_9PROT</name>
<sequence length="202" mass="22605">GAHRHQDLLLDRHHVGRLHQPEDADALRHRLHLPVHRGRRHRREACQRRPVSGAAQHILRGGALPLRAEPGRRLLHLRRHLLLDRQDDGPAVPGVLGQGPLLDAVHRRQCDLLPAALPRRAGHAAALPGLPGRFLGLEPRVLPRRVRRRSLHARLPLRHLADLRRWREGGGELLGRGRDHAGVAGQLATPVPHLRRTAARAV</sequence>
<proteinExistence type="predicted"/>
<reference evidence="1" key="1">
    <citation type="submission" date="2020-02" db="EMBL/GenBank/DDBJ databases">
        <authorList>
            <person name="Meier V. D."/>
        </authorList>
    </citation>
    <scope>NUCLEOTIDE SEQUENCE</scope>
    <source>
        <strain evidence="1">AVDCRST_MAG08</strain>
    </source>
</reference>